<comment type="pathway">
    <text evidence="3">Protein modification; protein ubiquitination.</text>
</comment>
<dbReference type="GO" id="GO:0016020">
    <property type="term" value="C:membrane"/>
    <property type="evidence" value="ECO:0007669"/>
    <property type="project" value="UniProtKB-SubCell"/>
</dbReference>
<dbReference type="GO" id="GO:0030247">
    <property type="term" value="F:polysaccharide binding"/>
    <property type="evidence" value="ECO:0007669"/>
    <property type="project" value="InterPro"/>
</dbReference>
<dbReference type="CDD" id="cd16461">
    <property type="entry name" value="RING-H2_EL5-like"/>
    <property type="match status" value="1"/>
</dbReference>
<dbReference type="AlphaFoldDB" id="A0A834WP40"/>
<keyword evidence="12 16" id="KW-1133">Transmembrane helix</keyword>
<name>A0A834WP40_9FABA</name>
<dbReference type="InterPro" id="IPR025287">
    <property type="entry name" value="WAK_GUB"/>
</dbReference>
<accession>A0A834WP40</accession>
<evidence type="ECO:0000256" key="16">
    <source>
        <dbReference type="SAM" id="Phobius"/>
    </source>
</evidence>
<dbReference type="EC" id="2.3.2.27" evidence="4"/>
<evidence type="ECO:0000256" key="12">
    <source>
        <dbReference type="ARBA" id="ARBA00022989"/>
    </source>
</evidence>
<gene>
    <name evidence="18" type="ORF">G2W53_019302</name>
</gene>
<sequence length="686" mass="75739">MRHNVAAIATYIIKQSLTPGTGEGSYRPSFRQPTSQAQAQLCQTTSCGQLSIDFPFQLVQSNNQSARCGYPGFELSCTNHTQALLSLPSWSDVVVTSISLENQQVWINDPNGCLPKRFIDTNFSLQGSPFQLGDYYNLLNYSFYNCPSNLTTSTMLGLDPISCLSSSNDVNNSVIAVLSDPPFSIPWISSCRFVDYAFVPVPFTDRVFWRSFDTDIMLQWDQPDCGDCVARGGRCGFSSDTSARSIGCYDLPTQAQGEGSGGLSKKAKYGVAFGVGIPGLVGVMVLACIFWGRMKTQHLQRRQLLAAHTEFSTSIIPHRTVLVMGLDGAIIEKYPKTQLEPPFYLRGTKEPNCGLPGFELFCNEKNQTILSLPKGGDLLVKGISPEQQKLWVNDPQDCLLARFVHGDIDFEESPFHWSSIYLDPFDLNFLNCTTNNLTDSFPLITHKIPCLVGRGGVNHSVVAVWRDPYTKAPPPTDPTCWLISTTSVPVSVNTSKPFEEFWTNFYSDLELEWGNHPPGCGDCDPFCKSFKGWDICGRNTPRNGKLGELLGLGVAGMVFFVVVGITQFLGVPPSAYGRAGSRGDQIDNGNTELTNMGGNHHHDVIDVRMGAREGLDGKTIEEFYPKVQVSESGRLPKVGDNVCSICLCEYEPMDTLRTIPLCDHYFHAHCIDGWLKMNATCPLCRN</sequence>
<comment type="subcellular location">
    <subcellularLocation>
        <location evidence="2">Membrane</location>
        <topology evidence="2">Single-pass membrane protein</topology>
    </subcellularLocation>
</comment>
<evidence type="ECO:0000256" key="3">
    <source>
        <dbReference type="ARBA" id="ARBA00004906"/>
    </source>
</evidence>
<evidence type="ECO:0000256" key="6">
    <source>
        <dbReference type="ARBA" id="ARBA00022692"/>
    </source>
</evidence>
<keyword evidence="8" id="KW-0732">Signal</keyword>
<evidence type="ECO:0000256" key="7">
    <source>
        <dbReference type="ARBA" id="ARBA00022723"/>
    </source>
</evidence>
<evidence type="ECO:0000256" key="4">
    <source>
        <dbReference type="ARBA" id="ARBA00012483"/>
    </source>
</evidence>
<evidence type="ECO:0000256" key="9">
    <source>
        <dbReference type="ARBA" id="ARBA00022771"/>
    </source>
</evidence>
<evidence type="ECO:0000256" key="14">
    <source>
        <dbReference type="ARBA" id="ARBA00024209"/>
    </source>
</evidence>
<dbReference type="Gene3D" id="3.30.40.10">
    <property type="entry name" value="Zinc/RING finger domain, C3HC4 (zinc finger)"/>
    <property type="match status" value="1"/>
</dbReference>
<organism evidence="18 19">
    <name type="scientific">Senna tora</name>
    <dbReference type="NCBI Taxonomy" id="362788"/>
    <lineage>
        <taxon>Eukaryota</taxon>
        <taxon>Viridiplantae</taxon>
        <taxon>Streptophyta</taxon>
        <taxon>Embryophyta</taxon>
        <taxon>Tracheophyta</taxon>
        <taxon>Spermatophyta</taxon>
        <taxon>Magnoliopsida</taxon>
        <taxon>eudicotyledons</taxon>
        <taxon>Gunneridae</taxon>
        <taxon>Pentapetalae</taxon>
        <taxon>rosids</taxon>
        <taxon>fabids</taxon>
        <taxon>Fabales</taxon>
        <taxon>Fabaceae</taxon>
        <taxon>Caesalpinioideae</taxon>
        <taxon>Cassia clade</taxon>
        <taxon>Senna</taxon>
    </lineage>
</organism>
<evidence type="ECO:0000256" key="5">
    <source>
        <dbReference type="ARBA" id="ARBA00022679"/>
    </source>
</evidence>
<keyword evidence="13 16" id="KW-0472">Membrane</keyword>
<feature type="transmembrane region" description="Helical" evidence="16">
    <location>
        <begin position="269"/>
        <end position="292"/>
    </location>
</feature>
<dbReference type="PROSITE" id="PS50089">
    <property type="entry name" value="ZF_RING_2"/>
    <property type="match status" value="1"/>
</dbReference>
<dbReference type="Pfam" id="PF13639">
    <property type="entry name" value="zf-RING_2"/>
    <property type="match status" value="1"/>
</dbReference>
<evidence type="ECO:0000256" key="11">
    <source>
        <dbReference type="ARBA" id="ARBA00022833"/>
    </source>
</evidence>
<dbReference type="Pfam" id="PF13947">
    <property type="entry name" value="GUB_WAK_bind"/>
    <property type="match status" value="2"/>
</dbReference>
<keyword evidence="11" id="KW-0862">Zinc</keyword>
<evidence type="ECO:0000313" key="18">
    <source>
        <dbReference type="EMBL" id="KAF7828138.1"/>
    </source>
</evidence>
<dbReference type="GO" id="GO:0008270">
    <property type="term" value="F:zinc ion binding"/>
    <property type="evidence" value="ECO:0007669"/>
    <property type="project" value="UniProtKB-KW"/>
</dbReference>
<feature type="domain" description="RING-type" evidence="17">
    <location>
        <begin position="643"/>
        <end position="685"/>
    </location>
</feature>
<evidence type="ECO:0000256" key="8">
    <source>
        <dbReference type="ARBA" id="ARBA00022729"/>
    </source>
</evidence>
<evidence type="ECO:0000256" key="15">
    <source>
        <dbReference type="PROSITE-ProRule" id="PRU00175"/>
    </source>
</evidence>
<dbReference type="EMBL" id="JAAIUW010000006">
    <property type="protein sequence ID" value="KAF7828138.1"/>
    <property type="molecule type" value="Genomic_DNA"/>
</dbReference>
<protein>
    <recommendedName>
        <fullName evidence="4">RING-type E3 ubiquitin transferase</fullName>
        <ecNumber evidence="4">2.3.2.27</ecNumber>
    </recommendedName>
</protein>
<keyword evidence="9 15" id="KW-0863">Zinc-finger</keyword>
<evidence type="ECO:0000313" key="19">
    <source>
        <dbReference type="Proteomes" id="UP000634136"/>
    </source>
</evidence>
<dbReference type="OrthoDB" id="21204at2759"/>
<keyword evidence="19" id="KW-1185">Reference proteome</keyword>
<evidence type="ECO:0000256" key="1">
    <source>
        <dbReference type="ARBA" id="ARBA00000900"/>
    </source>
</evidence>
<evidence type="ECO:0000256" key="2">
    <source>
        <dbReference type="ARBA" id="ARBA00004167"/>
    </source>
</evidence>
<comment type="caution">
    <text evidence="18">The sequence shown here is derived from an EMBL/GenBank/DDBJ whole genome shotgun (WGS) entry which is preliminary data.</text>
</comment>
<dbReference type="InterPro" id="IPR046948">
    <property type="entry name" value="ATL20-22-like"/>
</dbReference>
<feature type="transmembrane region" description="Helical" evidence="16">
    <location>
        <begin position="549"/>
        <end position="569"/>
    </location>
</feature>
<evidence type="ECO:0000259" key="17">
    <source>
        <dbReference type="PROSITE" id="PS50089"/>
    </source>
</evidence>
<reference evidence="18" key="1">
    <citation type="submission" date="2020-09" db="EMBL/GenBank/DDBJ databases">
        <title>Genome-Enabled Discovery of Anthraquinone Biosynthesis in Senna tora.</title>
        <authorList>
            <person name="Kang S.-H."/>
            <person name="Pandey R.P."/>
            <person name="Lee C.-M."/>
            <person name="Sim J.-S."/>
            <person name="Jeong J.-T."/>
            <person name="Choi B.-S."/>
            <person name="Jung M."/>
            <person name="Ginzburg D."/>
            <person name="Zhao K."/>
            <person name="Won S.Y."/>
            <person name="Oh T.-J."/>
            <person name="Yu Y."/>
            <person name="Kim N.-H."/>
            <person name="Lee O.R."/>
            <person name="Lee T.-H."/>
            <person name="Bashyal P."/>
            <person name="Kim T.-S."/>
            <person name="Lee W.-H."/>
            <person name="Kawkins C."/>
            <person name="Kim C.-K."/>
            <person name="Kim J.S."/>
            <person name="Ahn B.O."/>
            <person name="Rhee S.Y."/>
            <person name="Sohng J.K."/>
        </authorList>
    </citation>
    <scope>NUCLEOTIDE SEQUENCE</scope>
    <source>
        <tissue evidence="18">Leaf</tissue>
    </source>
</reference>
<dbReference type="Proteomes" id="UP000634136">
    <property type="component" value="Unassembled WGS sequence"/>
</dbReference>
<keyword evidence="5" id="KW-0808">Transferase</keyword>
<proteinExistence type="inferred from homology"/>
<comment type="catalytic activity">
    <reaction evidence="1">
        <text>S-ubiquitinyl-[E2 ubiquitin-conjugating enzyme]-L-cysteine + [acceptor protein]-L-lysine = [E2 ubiquitin-conjugating enzyme]-L-cysteine + N(6)-ubiquitinyl-[acceptor protein]-L-lysine.</text>
        <dbReference type="EC" id="2.3.2.27"/>
    </reaction>
</comment>
<dbReference type="GO" id="GO:0061630">
    <property type="term" value="F:ubiquitin protein ligase activity"/>
    <property type="evidence" value="ECO:0007669"/>
    <property type="project" value="UniProtKB-EC"/>
</dbReference>
<dbReference type="PANTHER" id="PTHR46279:SF31">
    <property type="entry name" value="RING-H2 FINGER PROTEIN ATL20-LIKE ISOFORM X1"/>
    <property type="match status" value="1"/>
</dbReference>
<dbReference type="SUPFAM" id="SSF57850">
    <property type="entry name" value="RING/U-box"/>
    <property type="match status" value="1"/>
</dbReference>
<evidence type="ECO:0000256" key="13">
    <source>
        <dbReference type="ARBA" id="ARBA00023136"/>
    </source>
</evidence>
<evidence type="ECO:0000256" key="10">
    <source>
        <dbReference type="ARBA" id="ARBA00022786"/>
    </source>
</evidence>
<dbReference type="SMART" id="SM00184">
    <property type="entry name" value="RING"/>
    <property type="match status" value="1"/>
</dbReference>
<keyword evidence="10" id="KW-0833">Ubl conjugation pathway</keyword>
<keyword evidence="6 16" id="KW-0812">Transmembrane</keyword>
<dbReference type="InterPro" id="IPR001841">
    <property type="entry name" value="Znf_RING"/>
</dbReference>
<dbReference type="InterPro" id="IPR013083">
    <property type="entry name" value="Znf_RING/FYVE/PHD"/>
</dbReference>
<dbReference type="PANTHER" id="PTHR46279">
    <property type="entry name" value="RING/U-BOX SUPERFAMILY PROTEIN"/>
    <property type="match status" value="1"/>
</dbReference>
<comment type="similarity">
    <text evidence="14">Belongs to the RING-type zinc finger family. ATL subfamily.</text>
</comment>
<keyword evidence="7" id="KW-0479">Metal-binding</keyword>